<evidence type="ECO:0000313" key="1">
    <source>
        <dbReference type="EMBL" id="TRY75965.1"/>
    </source>
</evidence>
<reference evidence="1 2" key="1">
    <citation type="journal article" date="2019" name="Sci. Data">
        <title>Hybrid genome assembly and annotation of Danionella translucida.</title>
        <authorList>
            <person name="Kadobianskyi M."/>
            <person name="Schulze L."/>
            <person name="Schuelke M."/>
            <person name="Judkewitz B."/>
        </authorList>
    </citation>
    <scope>NUCLEOTIDE SEQUENCE [LARGE SCALE GENOMIC DNA]</scope>
    <source>
        <strain evidence="1 2">Bolton</strain>
    </source>
</reference>
<protein>
    <submittedName>
        <fullName evidence="1">Uncharacterized protein</fullName>
    </submittedName>
</protein>
<dbReference type="AlphaFoldDB" id="A0A553PE55"/>
<organism evidence="1 2">
    <name type="scientific">Danionella cerebrum</name>
    <dbReference type="NCBI Taxonomy" id="2873325"/>
    <lineage>
        <taxon>Eukaryota</taxon>
        <taxon>Metazoa</taxon>
        <taxon>Chordata</taxon>
        <taxon>Craniata</taxon>
        <taxon>Vertebrata</taxon>
        <taxon>Euteleostomi</taxon>
        <taxon>Actinopterygii</taxon>
        <taxon>Neopterygii</taxon>
        <taxon>Teleostei</taxon>
        <taxon>Ostariophysi</taxon>
        <taxon>Cypriniformes</taxon>
        <taxon>Danionidae</taxon>
        <taxon>Danioninae</taxon>
        <taxon>Danionella</taxon>
    </lineage>
</organism>
<dbReference type="Proteomes" id="UP000316079">
    <property type="component" value="Unassembled WGS sequence"/>
</dbReference>
<dbReference type="EMBL" id="SRMA01026711">
    <property type="protein sequence ID" value="TRY75965.1"/>
    <property type="molecule type" value="Genomic_DNA"/>
</dbReference>
<accession>A0A553PE55</accession>
<name>A0A553PE55_9TELE</name>
<feature type="non-terminal residue" evidence="1">
    <location>
        <position position="64"/>
    </location>
</feature>
<dbReference type="PANTHER" id="PTHR31025">
    <property type="entry name" value="SI:CH211-196P9.1-RELATED"/>
    <property type="match status" value="1"/>
</dbReference>
<dbReference type="OrthoDB" id="6512834at2759"/>
<sequence length="64" mass="7600">MAERWPALFTEDQVFMEFNRIVGKNLKNEFYASIDLHSQRLIEIFRSKRGNVGQLLTQLIQETK</sequence>
<evidence type="ECO:0000313" key="2">
    <source>
        <dbReference type="Proteomes" id="UP000316079"/>
    </source>
</evidence>
<keyword evidence="2" id="KW-1185">Reference proteome</keyword>
<dbReference type="PANTHER" id="PTHR31025:SF19">
    <property type="entry name" value="SI:CH73-42K18.1-RELATED"/>
    <property type="match status" value="1"/>
</dbReference>
<comment type="caution">
    <text evidence="1">The sequence shown here is derived from an EMBL/GenBank/DDBJ whole genome shotgun (WGS) entry which is preliminary data.</text>
</comment>
<proteinExistence type="predicted"/>
<gene>
    <name evidence="1" type="ORF">DNTS_033515</name>
</gene>